<evidence type="ECO:0000256" key="2">
    <source>
        <dbReference type="ARBA" id="ARBA00012150"/>
    </source>
</evidence>
<sequence length="142" mass="16255">MAASKLFNSIELLFINIFVVTIIFCVAYKPQSVIASINSYKEIAMSTKQIFSTNFEVFGKVQGVFFRKHTEKQAKLFGLRGWCMNTSQGTVRGQMEGELDKVNEMKNWLETKGSPKSRIDKAVFSETKEIPDYTFKAFTIKR</sequence>
<gene>
    <name evidence="10" type="primary">ACYP2</name>
    <name evidence="11" type="synonym">LOC109579184</name>
</gene>
<dbReference type="OrthoDB" id="7961613at2759"/>
<evidence type="ECO:0000256" key="7">
    <source>
        <dbReference type="RuleBase" id="RU004168"/>
    </source>
</evidence>
<accession>A0A034VG57</accession>
<dbReference type="EMBL" id="GAKP01016667">
    <property type="protein sequence ID" value="JAC42285.1"/>
    <property type="molecule type" value="Transcribed_RNA"/>
</dbReference>
<reference evidence="10" key="1">
    <citation type="journal article" date="2014" name="BMC Genomics">
        <title>Characterizing the developmental transcriptome of the oriental fruit fly, Bactrocera dorsalis (Diptera: Tephritidae) through comparative genomic analysis with Drosophila melanogaster utilizing modENCODE datasets.</title>
        <authorList>
            <person name="Geib S.M."/>
            <person name="Calla B."/>
            <person name="Hall B."/>
            <person name="Hou S."/>
            <person name="Manoukis N.C."/>
        </authorList>
    </citation>
    <scope>NUCLEOTIDE SEQUENCE</scope>
    <source>
        <strain evidence="10">Punador</strain>
    </source>
</reference>
<dbReference type="PROSITE" id="PS00151">
    <property type="entry name" value="ACYLPHOSPHATASE_2"/>
    <property type="match status" value="1"/>
</dbReference>
<name>A0A034VG57_BACDO</name>
<dbReference type="PANTHER" id="PTHR10029">
    <property type="entry name" value="ACYLPHOSPHATASE"/>
    <property type="match status" value="1"/>
</dbReference>
<evidence type="ECO:0000256" key="4">
    <source>
        <dbReference type="ARBA" id="ARBA00047645"/>
    </source>
</evidence>
<dbReference type="EMBL" id="GAKP01016676">
    <property type="protein sequence ID" value="JAC42276.1"/>
    <property type="molecule type" value="Transcribed_RNA"/>
</dbReference>
<comment type="similarity">
    <text evidence="1 7">Belongs to the acylphosphatase family.</text>
</comment>
<evidence type="ECO:0000259" key="9">
    <source>
        <dbReference type="PROSITE" id="PS51160"/>
    </source>
</evidence>
<protein>
    <recommendedName>
        <fullName evidence="2 5">Acylphosphatase</fullName>
        <ecNumber evidence="2 5">3.6.1.7</ecNumber>
    </recommendedName>
</protein>
<keyword evidence="8" id="KW-0812">Transmembrane</keyword>
<dbReference type="InterPro" id="IPR036046">
    <property type="entry name" value="Acylphosphatase-like_dom_sf"/>
</dbReference>
<evidence type="ECO:0000256" key="3">
    <source>
        <dbReference type="ARBA" id="ARBA00022801"/>
    </source>
</evidence>
<evidence type="ECO:0000256" key="8">
    <source>
        <dbReference type="SAM" id="Phobius"/>
    </source>
</evidence>
<proteinExistence type="inferred from homology"/>
<dbReference type="InterPro" id="IPR001792">
    <property type="entry name" value="Acylphosphatase-like_dom"/>
</dbReference>
<dbReference type="EC" id="3.6.1.7" evidence="2 5"/>
<dbReference type="PANTHER" id="PTHR10029:SF3">
    <property type="entry name" value="ACYLPHOSPHATASE-RELATED"/>
    <property type="match status" value="1"/>
</dbReference>
<feature type="transmembrane region" description="Helical" evidence="8">
    <location>
        <begin position="6"/>
        <end position="28"/>
    </location>
</feature>
<feature type="domain" description="Acylphosphatase-like" evidence="9">
    <location>
        <begin position="52"/>
        <end position="142"/>
    </location>
</feature>
<dbReference type="EMBL" id="GAKP01016680">
    <property type="protein sequence ID" value="JAC42272.1"/>
    <property type="molecule type" value="Transcribed_RNA"/>
</dbReference>
<evidence type="ECO:0000256" key="1">
    <source>
        <dbReference type="ARBA" id="ARBA00005614"/>
    </source>
</evidence>
<feature type="active site" evidence="5">
    <location>
        <position position="67"/>
    </location>
</feature>
<comment type="catalytic activity">
    <reaction evidence="4 5 6">
        <text>an acyl phosphate + H2O = a carboxylate + phosphate + H(+)</text>
        <dbReference type="Rhea" id="RHEA:14965"/>
        <dbReference type="ChEBI" id="CHEBI:15377"/>
        <dbReference type="ChEBI" id="CHEBI:15378"/>
        <dbReference type="ChEBI" id="CHEBI:29067"/>
        <dbReference type="ChEBI" id="CHEBI:43474"/>
        <dbReference type="ChEBI" id="CHEBI:59918"/>
        <dbReference type="EC" id="3.6.1.7"/>
    </reaction>
</comment>
<evidence type="ECO:0000313" key="11">
    <source>
        <dbReference type="RefSeq" id="XP_011204518.1"/>
    </source>
</evidence>
<keyword evidence="8" id="KW-0472">Membrane</keyword>
<evidence type="ECO:0000313" key="10">
    <source>
        <dbReference type="EMBL" id="JAC42276.1"/>
    </source>
</evidence>
<organism evidence="10">
    <name type="scientific">Bactrocera dorsalis</name>
    <name type="common">Oriental fruit fly</name>
    <name type="synonym">Dacus dorsalis</name>
    <dbReference type="NCBI Taxonomy" id="27457"/>
    <lineage>
        <taxon>Eukaryota</taxon>
        <taxon>Metazoa</taxon>
        <taxon>Ecdysozoa</taxon>
        <taxon>Arthropoda</taxon>
        <taxon>Hexapoda</taxon>
        <taxon>Insecta</taxon>
        <taxon>Pterygota</taxon>
        <taxon>Neoptera</taxon>
        <taxon>Endopterygota</taxon>
        <taxon>Diptera</taxon>
        <taxon>Brachycera</taxon>
        <taxon>Muscomorpha</taxon>
        <taxon>Tephritoidea</taxon>
        <taxon>Tephritidae</taxon>
        <taxon>Bactrocera</taxon>
        <taxon>Bactrocera</taxon>
    </lineage>
</organism>
<keyword evidence="3 5" id="KW-0378">Hydrolase</keyword>
<dbReference type="GO" id="GO:0003998">
    <property type="term" value="F:acylphosphatase activity"/>
    <property type="evidence" value="ECO:0007669"/>
    <property type="project" value="UniProtKB-EC"/>
</dbReference>
<dbReference type="PROSITE" id="PS51160">
    <property type="entry name" value="ACYLPHOSPHATASE_3"/>
    <property type="match status" value="1"/>
</dbReference>
<keyword evidence="8" id="KW-1133">Transmembrane helix</keyword>
<evidence type="ECO:0000256" key="5">
    <source>
        <dbReference type="PROSITE-ProRule" id="PRU00520"/>
    </source>
</evidence>
<feature type="active site" evidence="5">
    <location>
        <position position="85"/>
    </location>
</feature>
<dbReference type="Pfam" id="PF00708">
    <property type="entry name" value="Acylphosphatase"/>
    <property type="match status" value="1"/>
</dbReference>
<dbReference type="PRINTS" id="PR00112">
    <property type="entry name" value="ACYLPHPHTASE"/>
</dbReference>
<dbReference type="PROSITE" id="PS00150">
    <property type="entry name" value="ACYLPHOSPHATASE_1"/>
    <property type="match status" value="1"/>
</dbReference>
<dbReference type="Gene3D" id="3.30.70.100">
    <property type="match status" value="1"/>
</dbReference>
<reference evidence="11" key="2">
    <citation type="submission" date="2022-04" db="UniProtKB">
        <authorList>
            <consortium name="RefSeq"/>
        </authorList>
    </citation>
    <scope>IDENTIFICATION</scope>
    <source>
        <strain evidence="11">Punador</strain>
    </source>
</reference>
<dbReference type="RefSeq" id="XP_011204518.1">
    <property type="nucleotide sequence ID" value="XM_011206216.3"/>
</dbReference>
<evidence type="ECO:0000256" key="6">
    <source>
        <dbReference type="RuleBase" id="RU000553"/>
    </source>
</evidence>
<dbReference type="InterPro" id="IPR017968">
    <property type="entry name" value="Acylphosphatase_CS"/>
</dbReference>
<dbReference type="InterPro" id="IPR020456">
    <property type="entry name" value="Acylphosphatase"/>
</dbReference>
<dbReference type="FunFam" id="3.30.70.100:FF:000011">
    <property type="entry name" value="Acylphosphatase"/>
    <property type="match status" value="1"/>
</dbReference>
<dbReference type="SUPFAM" id="SSF54975">
    <property type="entry name" value="Acylphosphatase/BLUF domain-like"/>
    <property type="match status" value="1"/>
</dbReference>
<dbReference type="AlphaFoldDB" id="A0A034VG57"/>